<feature type="transmembrane region" description="Helical" evidence="1">
    <location>
        <begin position="12"/>
        <end position="28"/>
    </location>
</feature>
<evidence type="ECO:0000256" key="1">
    <source>
        <dbReference type="SAM" id="Phobius"/>
    </source>
</evidence>
<dbReference type="EMBL" id="JACRDE010000032">
    <property type="protein sequence ID" value="MBI5248042.1"/>
    <property type="molecule type" value="Genomic_DNA"/>
</dbReference>
<keyword evidence="1" id="KW-1133">Transmembrane helix</keyword>
<proteinExistence type="predicted"/>
<organism evidence="2 3">
    <name type="scientific">Desulfomonile tiedjei</name>
    <dbReference type="NCBI Taxonomy" id="2358"/>
    <lineage>
        <taxon>Bacteria</taxon>
        <taxon>Pseudomonadati</taxon>
        <taxon>Thermodesulfobacteriota</taxon>
        <taxon>Desulfomonilia</taxon>
        <taxon>Desulfomonilales</taxon>
        <taxon>Desulfomonilaceae</taxon>
        <taxon>Desulfomonile</taxon>
    </lineage>
</organism>
<keyword evidence="1" id="KW-0812">Transmembrane</keyword>
<name>A0A9D6UYK5_9BACT</name>
<accession>A0A9D6UYK5</accession>
<dbReference type="PANTHER" id="PTHR34351">
    <property type="entry name" value="SLR1927 PROTEIN-RELATED"/>
    <property type="match status" value="1"/>
</dbReference>
<keyword evidence="1" id="KW-0472">Membrane</keyword>
<comment type="caution">
    <text evidence="2">The sequence shown here is derived from an EMBL/GenBank/DDBJ whole genome shotgun (WGS) entry which is preliminary data.</text>
</comment>
<dbReference type="Proteomes" id="UP000807825">
    <property type="component" value="Unassembled WGS sequence"/>
</dbReference>
<reference evidence="2" key="1">
    <citation type="submission" date="2020-07" db="EMBL/GenBank/DDBJ databases">
        <title>Huge and variable diversity of episymbiotic CPR bacteria and DPANN archaea in groundwater ecosystems.</title>
        <authorList>
            <person name="He C.Y."/>
            <person name="Keren R."/>
            <person name="Whittaker M."/>
            <person name="Farag I.F."/>
            <person name="Doudna J."/>
            <person name="Cate J.H.D."/>
            <person name="Banfield J.F."/>
        </authorList>
    </citation>
    <scope>NUCLEOTIDE SEQUENCE</scope>
    <source>
        <strain evidence="2">NC_groundwater_1664_Pr3_B-0.1um_52_9</strain>
    </source>
</reference>
<protein>
    <submittedName>
        <fullName evidence="2">DUF58 domain-containing protein</fullName>
    </submittedName>
</protein>
<evidence type="ECO:0000313" key="3">
    <source>
        <dbReference type="Proteomes" id="UP000807825"/>
    </source>
</evidence>
<evidence type="ECO:0000313" key="2">
    <source>
        <dbReference type="EMBL" id="MBI5248042.1"/>
    </source>
</evidence>
<gene>
    <name evidence="2" type="ORF">HY912_00985</name>
</gene>
<dbReference type="AlphaFoldDB" id="A0A9D6UYK5"/>
<dbReference type="PANTHER" id="PTHR34351:SF1">
    <property type="entry name" value="SLR1927 PROTEIN"/>
    <property type="match status" value="1"/>
</dbReference>
<sequence>KTGKIKMRPTRYGWILVFLLVWLPLSAVGTANNFLVILFTLGIGLSIVSSRMGKRNIRHLDLARRFPDDIFAETPFPLEYLLKADSQSKPAMSLSFKEEDPMEGSAEGVSFPEVNPGGDDSFRGFFTISSRGDKQIRPGTLRSSFPFGLAVYSIECGREDSVLVYPKIEPVSHDLPAWLGSAGRGLERTNPFGTVPYYFRDYVAGDPFKYIEWKKSARTGSLVSKILAEEEAMEIVIRLPNNASEKTLSRASSLVAHFARTRTPICLQGPGLNCGPAKGKEFARKLLTILARWDSKSIEESIPGHSSGVLVEVDESGEFTWSRPGEANAGRSSSR</sequence>
<feature type="non-terminal residue" evidence="2">
    <location>
        <position position="1"/>
    </location>
</feature>